<comment type="caution">
    <text evidence="15">The sequence shown here is derived from an EMBL/GenBank/DDBJ whole genome shotgun (WGS) entry which is preliminary data.</text>
</comment>
<gene>
    <name evidence="15" type="ORF">XE07_1843</name>
</gene>
<evidence type="ECO:0000259" key="14">
    <source>
        <dbReference type="Pfam" id="PF01930"/>
    </source>
</evidence>
<evidence type="ECO:0000256" key="7">
    <source>
        <dbReference type="ARBA" id="ARBA00022801"/>
    </source>
</evidence>
<evidence type="ECO:0000313" key="15">
    <source>
        <dbReference type="EMBL" id="KUK95384.1"/>
    </source>
</evidence>
<evidence type="ECO:0000256" key="5">
    <source>
        <dbReference type="ARBA" id="ARBA00022722"/>
    </source>
</evidence>
<proteinExistence type="inferred from homology"/>
<dbReference type="InterPro" id="IPR051827">
    <property type="entry name" value="Cas4_exonuclease"/>
</dbReference>
<comment type="function">
    <text evidence="13">CRISPR (clustered regularly interspaced short palindromic repeat) is an adaptive immune system that provides protection against mobile genetic elements (viruses, transposable elements and conjugative plasmids). CRISPR clusters contain sequences complementary to antecedent mobile elements and target invading nucleic acids. CRISPR clusters are transcribed and processed into CRISPR RNA (crRNA).</text>
</comment>
<dbReference type="GO" id="GO:0004527">
    <property type="term" value="F:exonuclease activity"/>
    <property type="evidence" value="ECO:0007669"/>
    <property type="project" value="UniProtKB-KW"/>
</dbReference>
<dbReference type="GO" id="GO:0046872">
    <property type="term" value="F:metal ion binding"/>
    <property type="evidence" value="ECO:0007669"/>
    <property type="project" value="UniProtKB-KW"/>
</dbReference>
<comment type="cofactor">
    <cofactor evidence="13">
        <name>Mg(2+)</name>
        <dbReference type="ChEBI" id="CHEBI:18420"/>
    </cofactor>
    <cofactor evidence="13">
        <name>Mn(2+)</name>
        <dbReference type="ChEBI" id="CHEBI:29035"/>
    </cofactor>
    <text evidence="13">Mg(2+) or Mn(2+) required for ssDNA cleavage activity.</text>
</comment>
<comment type="cofactor">
    <cofactor evidence="13">
        <name>iron-sulfur cluster</name>
        <dbReference type="ChEBI" id="CHEBI:30408"/>
    </cofactor>
</comment>
<name>A0A101IHJ1_9EURY</name>
<keyword evidence="11 13" id="KW-0051">Antiviral defense</keyword>
<dbReference type="Pfam" id="PF01930">
    <property type="entry name" value="Cas_Cas4"/>
    <property type="match status" value="1"/>
</dbReference>
<comment type="similarity">
    <text evidence="2 13">Belongs to the CRISPR-associated exonuclease Cas4 family.</text>
</comment>
<keyword evidence="12 13" id="KW-0464">Manganese</keyword>
<evidence type="ECO:0000256" key="11">
    <source>
        <dbReference type="ARBA" id="ARBA00023118"/>
    </source>
</evidence>
<dbReference type="Gene3D" id="3.90.320.10">
    <property type="match status" value="1"/>
</dbReference>
<evidence type="ECO:0000256" key="10">
    <source>
        <dbReference type="ARBA" id="ARBA00023014"/>
    </source>
</evidence>
<keyword evidence="9 13" id="KW-0408">Iron</keyword>
<dbReference type="EC" id="3.1.12.1" evidence="3 13"/>
<evidence type="ECO:0000313" key="16">
    <source>
        <dbReference type="Proteomes" id="UP000053961"/>
    </source>
</evidence>
<evidence type="ECO:0000256" key="8">
    <source>
        <dbReference type="ARBA" id="ARBA00022839"/>
    </source>
</evidence>
<dbReference type="InterPro" id="IPR022765">
    <property type="entry name" value="Dna2/Cas4_DUF83"/>
</dbReference>
<dbReference type="Proteomes" id="UP000053961">
    <property type="component" value="Unassembled WGS sequence"/>
</dbReference>
<keyword evidence="5 13" id="KW-0540">Nuclease</keyword>
<dbReference type="InterPro" id="IPR013343">
    <property type="entry name" value="CRISPR-assoc_prot_Cas4"/>
</dbReference>
<keyword evidence="10 13" id="KW-0411">Iron-sulfur</keyword>
<keyword evidence="6 13" id="KW-0479">Metal-binding</keyword>
<dbReference type="EMBL" id="LGHB01000035">
    <property type="protein sequence ID" value="KUK95384.1"/>
    <property type="molecule type" value="Genomic_DNA"/>
</dbReference>
<evidence type="ECO:0000256" key="4">
    <source>
        <dbReference type="ARBA" id="ARBA00020049"/>
    </source>
</evidence>
<comment type="cofactor">
    <cofactor evidence="1">
        <name>[4Fe-4S] cluster</name>
        <dbReference type="ChEBI" id="CHEBI:49883"/>
    </cofactor>
</comment>
<protein>
    <recommendedName>
        <fullName evidence="4 13">CRISPR-associated exonuclease Cas4</fullName>
        <ecNumber evidence="3 13">3.1.12.1</ecNumber>
    </recommendedName>
</protein>
<dbReference type="PATRIC" id="fig|301375.6.peg.1278"/>
<evidence type="ECO:0000256" key="12">
    <source>
        <dbReference type="ARBA" id="ARBA00023211"/>
    </source>
</evidence>
<dbReference type="GO" id="GO:0051607">
    <property type="term" value="P:defense response to virus"/>
    <property type="evidence" value="ECO:0007669"/>
    <property type="project" value="UniProtKB-KW"/>
</dbReference>
<evidence type="ECO:0000256" key="13">
    <source>
        <dbReference type="RuleBase" id="RU365022"/>
    </source>
</evidence>
<dbReference type="PANTHER" id="PTHR36531">
    <property type="entry name" value="CRISPR-ASSOCIATED EXONUCLEASE CAS4"/>
    <property type="match status" value="1"/>
</dbReference>
<feature type="domain" description="DUF83" evidence="14">
    <location>
        <begin position="11"/>
        <end position="176"/>
    </location>
</feature>
<evidence type="ECO:0000256" key="9">
    <source>
        <dbReference type="ARBA" id="ARBA00023004"/>
    </source>
</evidence>
<evidence type="ECO:0000256" key="2">
    <source>
        <dbReference type="ARBA" id="ARBA00009189"/>
    </source>
</evidence>
<dbReference type="GO" id="GO:0051536">
    <property type="term" value="F:iron-sulfur cluster binding"/>
    <property type="evidence" value="ECO:0007669"/>
    <property type="project" value="UniProtKB-KW"/>
</dbReference>
<accession>A0A101IHJ1</accession>
<evidence type="ECO:0000256" key="1">
    <source>
        <dbReference type="ARBA" id="ARBA00001966"/>
    </source>
</evidence>
<dbReference type="NCBIfam" id="TIGR00372">
    <property type="entry name" value="cas4"/>
    <property type="match status" value="1"/>
</dbReference>
<keyword evidence="7 13" id="KW-0378">Hydrolase</keyword>
<reference evidence="16" key="1">
    <citation type="journal article" date="2015" name="MBio">
        <title>Genome-Resolved Metagenomic Analysis Reveals Roles for Candidate Phyla and Other Microbial Community Members in Biogeochemical Transformations in Oil Reservoirs.</title>
        <authorList>
            <person name="Hu P."/>
            <person name="Tom L."/>
            <person name="Singh A."/>
            <person name="Thomas B.C."/>
            <person name="Baker B.J."/>
            <person name="Piceno Y.M."/>
            <person name="Andersen G.L."/>
            <person name="Banfield J.F."/>
        </authorList>
    </citation>
    <scope>NUCLEOTIDE SEQUENCE [LARGE SCALE GENOMIC DNA]</scope>
</reference>
<dbReference type="InterPro" id="IPR011604">
    <property type="entry name" value="PDDEXK-like_dom_sf"/>
</dbReference>
<keyword evidence="8 13" id="KW-0269">Exonuclease</keyword>
<dbReference type="AlphaFoldDB" id="A0A101IHJ1"/>
<evidence type="ECO:0000256" key="6">
    <source>
        <dbReference type="ARBA" id="ARBA00022723"/>
    </source>
</evidence>
<organism evidence="15 16">
    <name type="scientific">Methanothrix harundinacea</name>
    <dbReference type="NCBI Taxonomy" id="301375"/>
    <lineage>
        <taxon>Archaea</taxon>
        <taxon>Methanobacteriati</taxon>
        <taxon>Methanobacteriota</taxon>
        <taxon>Stenosarchaea group</taxon>
        <taxon>Methanomicrobia</taxon>
        <taxon>Methanotrichales</taxon>
        <taxon>Methanotrichaceae</taxon>
        <taxon>Methanothrix</taxon>
    </lineage>
</organism>
<sequence>MIEEDFNLVNVSDLNQYLYCPRRFYYLMFYNTQGLNYYLADGRSKHANQSRRGGWYREMYLRSEKLRLHGKIDLLESKTRLTPVERKHGDSYFDNDEVQLAAYCMLLEDHIGEPVRMGYLYLFGTNERYAISITDWHREKVAETAEAIRRMSLGRIPDFAENSNKCEKCSTVQYCMPFETRIVEMGRGSGSRGRKGRGMRRTRA</sequence>
<evidence type="ECO:0000256" key="3">
    <source>
        <dbReference type="ARBA" id="ARBA00012768"/>
    </source>
</evidence>
<dbReference type="PANTHER" id="PTHR36531:SF6">
    <property type="entry name" value="DNA REPLICATION ATP-DEPENDENT HELICASE_NUCLEASE DNA2"/>
    <property type="match status" value="1"/>
</dbReference>